<accession>A0A2S8BJJ7</accession>
<gene>
    <name evidence="2" type="ORF">C1Y40_02955</name>
</gene>
<name>A0A2S8BJJ7_9MYCO</name>
<dbReference type="Proteomes" id="UP000238296">
    <property type="component" value="Unassembled WGS sequence"/>
</dbReference>
<organism evidence="2 3">
    <name type="scientific">Mycobacterium talmoniae</name>
    <dbReference type="NCBI Taxonomy" id="1858794"/>
    <lineage>
        <taxon>Bacteria</taxon>
        <taxon>Bacillati</taxon>
        <taxon>Actinomycetota</taxon>
        <taxon>Actinomycetes</taxon>
        <taxon>Mycobacteriales</taxon>
        <taxon>Mycobacteriaceae</taxon>
        <taxon>Mycobacterium</taxon>
    </lineage>
</organism>
<dbReference type="EMBL" id="PPEA01000426">
    <property type="protein sequence ID" value="PQM46867.1"/>
    <property type="molecule type" value="Genomic_DNA"/>
</dbReference>
<evidence type="ECO:0000256" key="1">
    <source>
        <dbReference type="SAM" id="MobiDB-lite"/>
    </source>
</evidence>
<feature type="compositionally biased region" description="Basic and acidic residues" evidence="1">
    <location>
        <begin position="166"/>
        <end position="183"/>
    </location>
</feature>
<feature type="compositionally biased region" description="Basic residues" evidence="1">
    <location>
        <begin position="232"/>
        <end position="251"/>
    </location>
</feature>
<evidence type="ECO:0000313" key="3">
    <source>
        <dbReference type="Proteomes" id="UP000238296"/>
    </source>
</evidence>
<sequence length="304" mass="33343">MPGGGRQRHHVVQHILVDADLLHRFAHGHHIVGVDDLVDGGLGRPAVQPAPQHRRLVAFGQIPQFQPDREPVQLGLGQRVGALVLDRVVGRQHDERRWQPVGLAVDADLAFGHRLQQGRLGLRRGPVDFVGEQQVGEDRSAPELETARLHVVDGRPQQVGGQQIRGELHPGEAEPQRRGEGPRDQGFAEPGQVLDQHVAARQHRDQDQAQRGPFADHDAFDLVEHRLAVRGGRRRRLRHTPGHACSNRRRISSSTARPGPGSAAPLSATLLGSTHCHSSSPNSIRPVAVNAVRSFARDWPVAFS</sequence>
<feature type="compositionally biased region" description="Polar residues" evidence="1">
    <location>
        <begin position="270"/>
        <end position="283"/>
    </location>
</feature>
<feature type="region of interest" description="Disordered" evidence="1">
    <location>
        <begin position="232"/>
        <end position="283"/>
    </location>
</feature>
<dbReference type="AlphaFoldDB" id="A0A2S8BJJ7"/>
<comment type="caution">
    <text evidence="2">The sequence shown here is derived from an EMBL/GenBank/DDBJ whole genome shotgun (WGS) entry which is preliminary data.</text>
</comment>
<reference evidence="2 3" key="1">
    <citation type="journal article" date="2017" name="Int. J. Syst. Evol. Microbiol.">
        <title>Mycobacterium talmoniae sp. nov., a slowly growing mycobacterium isolated from human respiratory samples.</title>
        <authorList>
            <person name="Davidson R.M."/>
            <person name="DeGroote M.A."/>
            <person name="Marola J.L."/>
            <person name="Buss S."/>
            <person name="Jones V."/>
            <person name="McNeil M.R."/>
            <person name="Freifeld A.G."/>
            <person name="Elaine Epperson L."/>
            <person name="Hasan N.A."/>
            <person name="Jackson M."/>
            <person name="Iwen P.C."/>
            <person name="Salfinger M."/>
            <person name="Strong M."/>
        </authorList>
    </citation>
    <scope>NUCLEOTIDE SEQUENCE [LARGE SCALE GENOMIC DNA]</scope>
    <source>
        <strain evidence="2 3">ATCC BAA-2683</strain>
    </source>
</reference>
<feature type="region of interest" description="Disordered" evidence="1">
    <location>
        <begin position="153"/>
        <end position="189"/>
    </location>
</feature>
<feature type="compositionally biased region" description="Basic and acidic residues" evidence="1">
    <location>
        <begin position="202"/>
        <end position="217"/>
    </location>
</feature>
<protein>
    <submittedName>
        <fullName evidence="2">Uncharacterized protein</fullName>
    </submittedName>
</protein>
<proteinExistence type="predicted"/>
<feature type="region of interest" description="Disordered" evidence="1">
    <location>
        <begin position="198"/>
        <end position="217"/>
    </location>
</feature>
<evidence type="ECO:0000313" key="2">
    <source>
        <dbReference type="EMBL" id="PQM46867.1"/>
    </source>
</evidence>